<reference evidence="19 20" key="1">
    <citation type="journal article" date="2015" name="Genome Announc.">
        <title>Expanding the biotechnology potential of lactobacilli through comparative genomics of 213 strains and associated genera.</title>
        <authorList>
            <person name="Sun Z."/>
            <person name="Harris H.M."/>
            <person name="McCann A."/>
            <person name="Guo C."/>
            <person name="Argimon S."/>
            <person name="Zhang W."/>
            <person name="Yang X."/>
            <person name="Jeffery I.B."/>
            <person name="Cooney J.C."/>
            <person name="Kagawa T.F."/>
            <person name="Liu W."/>
            <person name="Song Y."/>
            <person name="Salvetti E."/>
            <person name="Wrobel A."/>
            <person name="Rasinkangas P."/>
            <person name="Parkhill J."/>
            <person name="Rea M.C."/>
            <person name="O'Sullivan O."/>
            <person name="Ritari J."/>
            <person name="Douillard F.P."/>
            <person name="Paul Ross R."/>
            <person name="Yang R."/>
            <person name="Briner A.E."/>
            <person name="Felis G.E."/>
            <person name="de Vos W.M."/>
            <person name="Barrangou R."/>
            <person name="Klaenhammer T.R."/>
            <person name="Caufield P.W."/>
            <person name="Cui Y."/>
            <person name="Zhang H."/>
            <person name="O'Toole P.W."/>
        </authorList>
    </citation>
    <scope>NUCLEOTIDE SEQUENCE [LARGE SCALE GENOMIC DNA]</scope>
    <source>
        <strain evidence="19 20">DSM 15638</strain>
    </source>
</reference>
<dbReference type="PRINTS" id="PR00725">
    <property type="entry name" value="DADACBPTASE1"/>
</dbReference>
<keyword evidence="20" id="KW-1185">Reference proteome</keyword>
<dbReference type="InterPro" id="IPR037167">
    <property type="entry name" value="Peptidase_S11_C_sf"/>
</dbReference>
<dbReference type="InterPro" id="IPR012338">
    <property type="entry name" value="Beta-lactam/transpept-like"/>
</dbReference>
<evidence type="ECO:0000256" key="16">
    <source>
        <dbReference type="SAM" id="SignalP"/>
    </source>
</evidence>
<evidence type="ECO:0000256" key="4">
    <source>
        <dbReference type="ARBA" id="ARBA00012448"/>
    </source>
</evidence>
<dbReference type="GO" id="GO:0006508">
    <property type="term" value="P:proteolysis"/>
    <property type="evidence" value="ECO:0007669"/>
    <property type="project" value="UniProtKB-KW"/>
</dbReference>
<evidence type="ECO:0000256" key="15">
    <source>
        <dbReference type="RuleBase" id="RU004016"/>
    </source>
</evidence>
<dbReference type="EC" id="3.4.16.4" evidence="4"/>
<feature type="signal peptide" evidence="16">
    <location>
        <begin position="1"/>
        <end position="26"/>
    </location>
</feature>
<organism evidence="19 20">
    <name type="scientific">Dellaglioa algida DSM 15638</name>
    <dbReference type="NCBI Taxonomy" id="1423719"/>
    <lineage>
        <taxon>Bacteria</taxon>
        <taxon>Bacillati</taxon>
        <taxon>Bacillota</taxon>
        <taxon>Bacilli</taxon>
        <taxon>Lactobacillales</taxon>
        <taxon>Lactobacillaceae</taxon>
        <taxon>Dellaglioa</taxon>
    </lineage>
</organism>
<dbReference type="GO" id="GO:0071555">
    <property type="term" value="P:cell wall organization"/>
    <property type="evidence" value="ECO:0007669"/>
    <property type="project" value="UniProtKB-KW"/>
</dbReference>
<dbReference type="Pfam" id="PF07943">
    <property type="entry name" value="PBP5_C"/>
    <property type="match status" value="1"/>
</dbReference>
<name>A0A0R1HRD9_9LACO</name>
<gene>
    <name evidence="19" type="ORF">FC66_GL001137</name>
</gene>
<feature type="domain" description="Peptidase S11 D-Ala-D-Ala carboxypeptidase A C-terminal" evidence="18">
    <location>
        <begin position="324"/>
        <end position="412"/>
    </location>
</feature>
<evidence type="ECO:0000256" key="8">
    <source>
        <dbReference type="ARBA" id="ARBA00022801"/>
    </source>
</evidence>
<evidence type="ECO:0000256" key="3">
    <source>
        <dbReference type="ARBA" id="ARBA00007164"/>
    </source>
</evidence>
<evidence type="ECO:0000256" key="2">
    <source>
        <dbReference type="ARBA" id="ARBA00004752"/>
    </source>
</evidence>
<dbReference type="STRING" id="1423719.FC66_GL001137"/>
<keyword evidence="5 19" id="KW-0121">Carboxypeptidase</keyword>
<evidence type="ECO:0000256" key="6">
    <source>
        <dbReference type="ARBA" id="ARBA00022670"/>
    </source>
</evidence>
<keyword evidence="11" id="KW-0961">Cell wall biogenesis/degradation</keyword>
<proteinExistence type="inferred from homology"/>
<feature type="active site" description="Acyl-ester intermediate" evidence="13">
    <location>
        <position position="76"/>
    </location>
</feature>
<dbReference type="GO" id="GO:0008360">
    <property type="term" value="P:regulation of cell shape"/>
    <property type="evidence" value="ECO:0007669"/>
    <property type="project" value="UniProtKB-KW"/>
</dbReference>
<comment type="function">
    <text evidence="1">Removes C-terminal D-alanyl residues from sugar-peptide cell wall precursors.</text>
</comment>
<evidence type="ECO:0000256" key="5">
    <source>
        <dbReference type="ARBA" id="ARBA00022645"/>
    </source>
</evidence>
<dbReference type="SUPFAM" id="SSF56601">
    <property type="entry name" value="beta-lactamase/transpeptidase-like"/>
    <property type="match status" value="1"/>
</dbReference>
<dbReference type="GO" id="GO:0009252">
    <property type="term" value="P:peptidoglycan biosynthetic process"/>
    <property type="evidence" value="ECO:0007669"/>
    <property type="project" value="UniProtKB-UniPathway"/>
</dbReference>
<keyword evidence="9" id="KW-0133">Cell shape</keyword>
<accession>A0A0R1HRD9</accession>
<evidence type="ECO:0000256" key="14">
    <source>
        <dbReference type="PIRSR" id="PIRSR618044-2"/>
    </source>
</evidence>
<dbReference type="PATRIC" id="fig|1423719.4.peg.1158"/>
<evidence type="ECO:0000313" key="19">
    <source>
        <dbReference type="EMBL" id="KRK45906.1"/>
    </source>
</evidence>
<dbReference type="InterPro" id="IPR001967">
    <property type="entry name" value="Peptidase_S11_N"/>
</dbReference>
<evidence type="ECO:0000256" key="13">
    <source>
        <dbReference type="PIRSR" id="PIRSR618044-1"/>
    </source>
</evidence>
<dbReference type="InterPro" id="IPR018044">
    <property type="entry name" value="Peptidase_S11"/>
</dbReference>
<sequence>MIFLKRTKKFVVGLISGAALFTGVSAMTLHDVKPVSAATTSSSAINLTAKAALAIDADTGQVIYEKNADAVLPIASMTKLISIDVILDQIKSGKLTWDQKVTVDDDSYKISQDTSLSNVPLSKTKKYTVKELYDASLIYSANGAIMALAHQVSGSQKDFVTLMRAKVKSWGINDAKIDNVSGLTNSDISDADRYPGSSAADENELTAKDMGLIAKNLLKKYPEVLKTTSIKRQAFDKGTSDETLMENWNWMLPGLAKAYTELPVDGLKTGTSDKAGECFTGTVKKDGHRIITVVLGSSHKSETDVSRFTDTQKIMSYVFDSFDVKTIKAGTTFKNADSLPVFHGKELTTKVALKSDQKVWLKKGETVKSVVSATVAKNTSLVKKTGLEAPIKANSDIGTLKLTGKGNALTYVDGSKALSVTGTNEKAIEKANIFVIMWRAVANFFKNLF</sequence>
<comment type="caution">
    <text evidence="19">The sequence shown here is derived from an EMBL/GenBank/DDBJ whole genome shotgun (WGS) entry which is preliminary data.</text>
</comment>
<dbReference type="PANTHER" id="PTHR21581:SF11">
    <property type="entry name" value="D-ALANYL-D-ALANINE CARBOXYPEPTIDASE DACA"/>
    <property type="match status" value="1"/>
</dbReference>
<dbReference type="RefSeq" id="WP_057974194.1">
    <property type="nucleotide sequence ID" value="NZ_AZDI01000004.1"/>
</dbReference>
<dbReference type="Gene3D" id="2.60.410.10">
    <property type="entry name" value="D-Ala-D-Ala carboxypeptidase, C-terminal domain"/>
    <property type="match status" value="1"/>
</dbReference>
<feature type="domain" description="Peptidase S11 D-alanyl-D-alanine carboxypeptidase A N-terminal" evidence="17">
    <location>
        <begin position="40"/>
        <end position="297"/>
    </location>
</feature>
<dbReference type="OrthoDB" id="9791132at2"/>
<evidence type="ECO:0000256" key="12">
    <source>
        <dbReference type="ARBA" id="ARBA00034000"/>
    </source>
</evidence>
<feature type="active site" evidence="13">
    <location>
        <position position="140"/>
    </location>
</feature>
<comment type="pathway">
    <text evidence="2">Cell wall biogenesis; peptidoglycan biosynthesis.</text>
</comment>
<comment type="similarity">
    <text evidence="3 15">Belongs to the peptidase S11 family.</text>
</comment>
<dbReference type="SUPFAM" id="SSF69189">
    <property type="entry name" value="Penicillin-binding protein associated domain"/>
    <property type="match status" value="1"/>
</dbReference>
<dbReference type="InterPro" id="IPR015956">
    <property type="entry name" value="Peniciliin-bd_prot_C_sf"/>
</dbReference>
<dbReference type="Proteomes" id="UP000051450">
    <property type="component" value="Unassembled WGS sequence"/>
</dbReference>
<dbReference type="PANTHER" id="PTHR21581">
    <property type="entry name" value="D-ALANYL-D-ALANINE CARBOXYPEPTIDASE"/>
    <property type="match status" value="1"/>
</dbReference>
<dbReference type="InterPro" id="IPR012907">
    <property type="entry name" value="Peptidase_S11_C"/>
</dbReference>
<evidence type="ECO:0000256" key="9">
    <source>
        <dbReference type="ARBA" id="ARBA00022960"/>
    </source>
</evidence>
<keyword evidence="10" id="KW-0573">Peptidoglycan synthesis</keyword>
<evidence type="ECO:0000259" key="17">
    <source>
        <dbReference type="Pfam" id="PF00768"/>
    </source>
</evidence>
<evidence type="ECO:0000256" key="7">
    <source>
        <dbReference type="ARBA" id="ARBA00022729"/>
    </source>
</evidence>
<keyword evidence="8" id="KW-0378">Hydrolase</keyword>
<evidence type="ECO:0000313" key="20">
    <source>
        <dbReference type="Proteomes" id="UP000051450"/>
    </source>
</evidence>
<dbReference type="EMBL" id="AZDI01000004">
    <property type="protein sequence ID" value="KRK45906.1"/>
    <property type="molecule type" value="Genomic_DNA"/>
</dbReference>
<keyword evidence="7 16" id="KW-0732">Signal</keyword>
<dbReference type="Gene3D" id="3.40.710.10">
    <property type="entry name" value="DD-peptidase/beta-lactamase superfamily"/>
    <property type="match status" value="1"/>
</dbReference>
<feature type="active site" description="Proton acceptor" evidence="13">
    <location>
        <position position="79"/>
    </location>
</feature>
<evidence type="ECO:0000256" key="10">
    <source>
        <dbReference type="ARBA" id="ARBA00022984"/>
    </source>
</evidence>
<dbReference type="Pfam" id="PF00768">
    <property type="entry name" value="Peptidase_S11"/>
    <property type="match status" value="1"/>
</dbReference>
<feature type="binding site" evidence="14">
    <location>
        <position position="268"/>
    </location>
    <ligand>
        <name>substrate</name>
    </ligand>
</feature>
<evidence type="ECO:0000259" key="18">
    <source>
        <dbReference type="Pfam" id="PF07943"/>
    </source>
</evidence>
<evidence type="ECO:0000256" key="11">
    <source>
        <dbReference type="ARBA" id="ARBA00023316"/>
    </source>
</evidence>
<dbReference type="UniPathway" id="UPA00219"/>
<evidence type="ECO:0000256" key="1">
    <source>
        <dbReference type="ARBA" id="ARBA00003217"/>
    </source>
</evidence>
<dbReference type="AlphaFoldDB" id="A0A0R1HRD9"/>
<comment type="catalytic activity">
    <reaction evidence="12">
        <text>Preferential cleavage: (Ac)2-L-Lys-D-Ala-|-D-Ala. Also transpeptidation of peptidyl-alanyl moieties that are N-acyl substituents of D-alanine.</text>
        <dbReference type="EC" id="3.4.16.4"/>
    </reaction>
</comment>
<dbReference type="GO" id="GO:0009002">
    <property type="term" value="F:serine-type D-Ala-D-Ala carboxypeptidase activity"/>
    <property type="evidence" value="ECO:0007669"/>
    <property type="project" value="UniProtKB-EC"/>
</dbReference>
<feature type="chain" id="PRO_5039032072" description="serine-type D-Ala-D-Ala carboxypeptidase" evidence="16">
    <location>
        <begin position="27"/>
        <end position="449"/>
    </location>
</feature>
<keyword evidence="6" id="KW-0645">Protease</keyword>
<protein>
    <recommendedName>
        <fullName evidence="4">serine-type D-Ala-D-Ala carboxypeptidase</fullName>
        <ecNumber evidence="4">3.4.16.4</ecNumber>
    </recommendedName>
</protein>